<feature type="non-terminal residue" evidence="3">
    <location>
        <position position="1"/>
    </location>
</feature>
<gene>
    <name evidence="3" type="ORF">LSH36_1879g00026</name>
</gene>
<feature type="domain" description="Fibronectin type-III" evidence="2">
    <location>
        <begin position="170"/>
        <end position="272"/>
    </location>
</feature>
<feature type="region of interest" description="Disordered" evidence="1">
    <location>
        <begin position="377"/>
        <end position="428"/>
    </location>
</feature>
<evidence type="ECO:0000259" key="2">
    <source>
        <dbReference type="PROSITE" id="PS50853"/>
    </source>
</evidence>
<proteinExistence type="predicted"/>
<comment type="caution">
    <text evidence="3">The sequence shown here is derived from an EMBL/GenBank/DDBJ whole genome shotgun (WGS) entry which is preliminary data.</text>
</comment>
<dbReference type="Proteomes" id="UP001208570">
    <property type="component" value="Unassembled WGS sequence"/>
</dbReference>
<sequence length="428" mass="47853">MKCSGGTCPSGCDTSLPSGYTWSGPSCQIDNEVLCGYHHDPVYTSITITCPSPLIGRYVHFMRKVGVTKDEAAPFCEVVIIGHRNIDCTQCPVGVNCNDVTGCVACQGSYQPDCKQRCEDGVYGTNCQDQCGHCKTNIVCDRYNGTCHDGCQIWWTDTKCNTYIETPNNTDENLMVLNKTSDSIEIGWEHINGISENLRGFYGYLIQYSIDLDYTNYRDVGIVSYDSDPYWKIENLQINTIYYIKVTPYRKFGDRNETGKAYDTLEVKTDCSAPNSSSFINATLTYSDSGLPNISVTWQMISSIEPHCDNITGISLQYKLSTSTNVTSINLNPDVNMFVIVPDVEGQYDIKLIIKNNKGYTSSSERRGIHVNCVKSNTRSSSTHYNNEGFQSDGIDTEDNMENVKKLKSRRKHTTPINTNNRDTGSNM</sequence>
<dbReference type="EMBL" id="JAODUP010001876">
    <property type="protein sequence ID" value="KAK2139295.1"/>
    <property type="molecule type" value="Genomic_DNA"/>
</dbReference>
<evidence type="ECO:0000313" key="3">
    <source>
        <dbReference type="EMBL" id="KAK2139295.1"/>
    </source>
</evidence>
<feature type="compositionally biased region" description="Polar residues" evidence="1">
    <location>
        <begin position="377"/>
        <end position="390"/>
    </location>
</feature>
<dbReference type="AlphaFoldDB" id="A0AAD9ISN1"/>
<dbReference type="PANTHER" id="PTHR26391:SF18">
    <property type="entry name" value="PROTEIN KINASE RECEPTOR TIE-1, PUTATIVE-RELATED"/>
    <property type="match status" value="1"/>
</dbReference>
<evidence type="ECO:0000256" key="1">
    <source>
        <dbReference type="SAM" id="MobiDB-lite"/>
    </source>
</evidence>
<dbReference type="InterPro" id="IPR036116">
    <property type="entry name" value="FN3_sf"/>
</dbReference>
<dbReference type="PROSITE" id="PS50853">
    <property type="entry name" value="FN3"/>
    <property type="match status" value="1"/>
</dbReference>
<dbReference type="CDD" id="cd00063">
    <property type="entry name" value="FN3"/>
    <property type="match status" value="1"/>
</dbReference>
<accession>A0AAD9ISN1</accession>
<dbReference type="InterPro" id="IPR013783">
    <property type="entry name" value="Ig-like_fold"/>
</dbReference>
<keyword evidence="4" id="KW-1185">Reference proteome</keyword>
<dbReference type="Gene3D" id="2.170.300.10">
    <property type="entry name" value="Tie2 ligand-binding domain superfamily"/>
    <property type="match status" value="1"/>
</dbReference>
<organism evidence="3 4">
    <name type="scientific">Paralvinella palmiformis</name>
    <dbReference type="NCBI Taxonomy" id="53620"/>
    <lineage>
        <taxon>Eukaryota</taxon>
        <taxon>Metazoa</taxon>
        <taxon>Spiralia</taxon>
        <taxon>Lophotrochozoa</taxon>
        <taxon>Annelida</taxon>
        <taxon>Polychaeta</taxon>
        <taxon>Sedentaria</taxon>
        <taxon>Canalipalpata</taxon>
        <taxon>Terebellida</taxon>
        <taxon>Terebelliformia</taxon>
        <taxon>Alvinellidae</taxon>
        <taxon>Paralvinella</taxon>
    </lineage>
</organism>
<protein>
    <recommendedName>
        <fullName evidence="2">Fibronectin type-III domain-containing protein</fullName>
    </recommendedName>
</protein>
<feature type="compositionally biased region" description="Polar residues" evidence="1">
    <location>
        <begin position="415"/>
        <end position="428"/>
    </location>
</feature>
<dbReference type="Gene3D" id="2.60.40.10">
    <property type="entry name" value="Immunoglobulins"/>
    <property type="match status" value="1"/>
</dbReference>
<dbReference type="SUPFAM" id="SSF49265">
    <property type="entry name" value="Fibronectin type III"/>
    <property type="match status" value="1"/>
</dbReference>
<evidence type="ECO:0000313" key="4">
    <source>
        <dbReference type="Proteomes" id="UP001208570"/>
    </source>
</evidence>
<dbReference type="InterPro" id="IPR003961">
    <property type="entry name" value="FN3_dom"/>
</dbReference>
<reference evidence="3" key="1">
    <citation type="journal article" date="2023" name="Mol. Biol. Evol.">
        <title>Third-Generation Sequencing Reveals the Adaptive Role of the Epigenome in Three Deep-Sea Polychaetes.</title>
        <authorList>
            <person name="Perez M."/>
            <person name="Aroh O."/>
            <person name="Sun Y."/>
            <person name="Lan Y."/>
            <person name="Juniper S.K."/>
            <person name="Young C.R."/>
            <person name="Angers B."/>
            <person name="Qian P.Y."/>
        </authorList>
    </citation>
    <scope>NUCLEOTIDE SEQUENCE</scope>
    <source>
        <strain evidence="3">P08H-3</strain>
    </source>
</reference>
<name>A0AAD9ISN1_9ANNE</name>
<dbReference type="PANTHER" id="PTHR26391">
    <property type="entry name" value="INACTIVE TYROSINE-PROTEIN KINASE 7"/>
    <property type="match status" value="1"/>
</dbReference>